<dbReference type="Pfam" id="PF00293">
    <property type="entry name" value="NUDIX"/>
    <property type="match status" value="1"/>
</dbReference>
<dbReference type="SUPFAM" id="SSF55811">
    <property type="entry name" value="Nudix"/>
    <property type="match status" value="1"/>
</dbReference>
<dbReference type="InterPro" id="IPR001878">
    <property type="entry name" value="Znf_CCHC"/>
</dbReference>
<dbReference type="PROSITE" id="PS00893">
    <property type="entry name" value="NUDIX_BOX"/>
    <property type="match status" value="1"/>
</dbReference>
<dbReference type="GO" id="GO:0003676">
    <property type="term" value="F:nucleic acid binding"/>
    <property type="evidence" value="ECO:0007669"/>
    <property type="project" value="InterPro"/>
</dbReference>
<keyword evidence="1" id="KW-0378">Hydrolase</keyword>
<dbReference type="InterPro" id="IPR015797">
    <property type="entry name" value="NUDIX_hydrolase-like_dom_sf"/>
</dbReference>
<evidence type="ECO:0000256" key="1">
    <source>
        <dbReference type="ARBA" id="ARBA00022801"/>
    </source>
</evidence>
<feature type="domain" description="Nudix hydrolase" evidence="3">
    <location>
        <begin position="18"/>
        <end position="245"/>
    </location>
</feature>
<evidence type="ECO:0008006" key="5">
    <source>
        <dbReference type="Google" id="ProtNLM"/>
    </source>
</evidence>
<evidence type="ECO:0000259" key="3">
    <source>
        <dbReference type="PROSITE" id="PS51462"/>
    </source>
</evidence>
<evidence type="ECO:0000313" key="4">
    <source>
        <dbReference type="EMBL" id="QHT29990.1"/>
    </source>
</evidence>
<dbReference type="InterPro" id="IPR000086">
    <property type="entry name" value="NUDIX_hydrolase_dom"/>
</dbReference>
<name>A0A6C0ENS3_9ZZZZ</name>
<accession>A0A6C0ENS3</accession>
<feature type="domain" description="CCHC-type" evidence="2">
    <location>
        <begin position="3"/>
        <end position="18"/>
    </location>
</feature>
<dbReference type="Gene3D" id="3.90.79.10">
    <property type="entry name" value="Nucleoside Triphosphate Pyrophosphohydrolase"/>
    <property type="match status" value="1"/>
</dbReference>
<evidence type="ECO:0000259" key="2">
    <source>
        <dbReference type="PROSITE" id="PS50158"/>
    </source>
</evidence>
<reference evidence="4" key="1">
    <citation type="journal article" date="2020" name="Nature">
        <title>Giant virus diversity and host interactions through global metagenomics.</title>
        <authorList>
            <person name="Schulz F."/>
            <person name="Roux S."/>
            <person name="Paez-Espino D."/>
            <person name="Jungbluth S."/>
            <person name="Walsh D.A."/>
            <person name="Denef V.J."/>
            <person name="McMahon K.D."/>
            <person name="Konstantinidis K.T."/>
            <person name="Eloe-Fadrosh E.A."/>
            <person name="Kyrpides N.C."/>
            <person name="Woyke T."/>
        </authorList>
    </citation>
    <scope>NUCLEOTIDE SEQUENCE</scope>
    <source>
        <strain evidence="4">GVMAG-M-3300009068-25</strain>
    </source>
</reference>
<dbReference type="PROSITE" id="PS51462">
    <property type="entry name" value="NUDIX"/>
    <property type="match status" value="1"/>
</dbReference>
<dbReference type="PROSITE" id="PS50158">
    <property type="entry name" value="ZF_CCHC"/>
    <property type="match status" value="1"/>
</dbReference>
<sequence length="255" mass="29697">MFCNNCGEKGHMFKFCQDPVLSCGIALVDCPSLPSDPETVKVLMIRRKDSLSFAEFMRGKYDPADAEYLGVLFTNMTLQEQTMVVCESFDTLWKQLWGDDHSSPEYLLSKERFAAVDRDQLMRTYMSTFKEPEWGFPKGRRVRCESDVECAIREFGEETNIPREAYTIMKGVLLEETFTGLNGIRYRHVYFVALLSSPDLVNVHQKMTYMQRREISAIGWKTFAECRAYIRPHHVERESMVEVLENIVKTYEDKL</sequence>
<dbReference type="GO" id="GO:0008270">
    <property type="term" value="F:zinc ion binding"/>
    <property type="evidence" value="ECO:0007669"/>
    <property type="project" value="InterPro"/>
</dbReference>
<dbReference type="InterPro" id="IPR020084">
    <property type="entry name" value="NUDIX_hydrolase_CS"/>
</dbReference>
<dbReference type="GO" id="GO:0016787">
    <property type="term" value="F:hydrolase activity"/>
    <property type="evidence" value="ECO:0007669"/>
    <property type="project" value="UniProtKB-KW"/>
</dbReference>
<protein>
    <recommendedName>
        <fullName evidence="5">Nudix hydrolase domain-containing protein</fullName>
    </recommendedName>
</protein>
<dbReference type="AlphaFoldDB" id="A0A6C0ENS3"/>
<dbReference type="EMBL" id="MN738888">
    <property type="protein sequence ID" value="QHT29990.1"/>
    <property type="molecule type" value="Genomic_DNA"/>
</dbReference>
<organism evidence="4">
    <name type="scientific">viral metagenome</name>
    <dbReference type="NCBI Taxonomy" id="1070528"/>
    <lineage>
        <taxon>unclassified sequences</taxon>
        <taxon>metagenomes</taxon>
        <taxon>organismal metagenomes</taxon>
    </lineage>
</organism>
<proteinExistence type="predicted"/>